<protein>
    <recommendedName>
        <fullName evidence="7">Bee-milk protein</fullName>
    </recommendedName>
</protein>
<gene>
    <name evidence="5" type="ORF">R5R35_001393</name>
</gene>
<dbReference type="GO" id="GO:0005576">
    <property type="term" value="C:extracellular region"/>
    <property type="evidence" value="ECO:0007669"/>
    <property type="project" value="UniProtKB-SubCell"/>
</dbReference>
<evidence type="ECO:0000256" key="2">
    <source>
        <dbReference type="ARBA" id="ARBA00009127"/>
    </source>
</evidence>
<organism evidence="5 6">
    <name type="scientific">Gryllus longicercus</name>
    <dbReference type="NCBI Taxonomy" id="2509291"/>
    <lineage>
        <taxon>Eukaryota</taxon>
        <taxon>Metazoa</taxon>
        <taxon>Ecdysozoa</taxon>
        <taxon>Arthropoda</taxon>
        <taxon>Hexapoda</taxon>
        <taxon>Insecta</taxon>
        <taxon>Pterygota</taxon>
        <taxon>Neoptera</taxon>
        <taxon>Polyneoptera</taxon>
        <taxon>Orthoptera</taxon>
        <taxon>Ensifera</taxon>
        <taxon>Gryllidea</taxon>
        <taxon>Grylloidea</taxon>
        <taxon>Gryllidae</taxon>
        <taxon>Gryllinae</taxon>
        <taxon>Gryllus</taxon>
    </lineage>
</organism>
<evidence type="ECO:0008006" key="7">
    <source>
        <dbReference type="Google" id="ProtNLM"/>
    </source>
</evidence>
<name>A0AAN9VPS4_9ORTH</name>
<accession>A0AAN9VPS4</accession>
<dbReference type="AlphaFoldDB" id="A0AAN9VPS4"/>
<dbReference type="Proteomes" id="UP001378592">
    <property type="component" value="Unassembled WGS sequence"/>
</dbReference>
<proteinExistence type="inferred from homology"/>
<reference evidence="5 6" key="1">
    <citation type="submission" date="2024-03" db="EMBL/GenBank/DDBJ databases">
        <title>The genome assembly and annotation of the cricket Gryllus longicercus Weissman &amp; Gray.</title>
        <authorList>
            <person name="Szrajer S."/>
            <person name="Gray D."/>
            <person name="Ylla G."/>
        </authorList>
    </citation>
    <scope>NUCLEOTIDE SEQUENCE [LARGE SCALE GENOMIC DNA]</scope>
    <source>
        <strain evidence="5">DAG 2021-001</strain>
        <tissue evidence="5">Whole body minus gut</tissue>
    </source>
</reference>
<evidence type="ECO:0000256" key="4">
    <source>
        <dbReference type="ARBA" id="ARBA00023180"/>
    </source>
</evidence>
<comment type="similarity">
    <text evidence="2">Belongs to the major royal jelly protein family.</text>
</comment>
<sequence length="445" mass="50598">MSCRIQDNGQFERRQAKHGLRKGLRPALFAVALWALVGSASGLQRSTLQYTWGSFAFAFDSDQQRQEISARADYAPQNSTPFDVDVDRATGRCFLSFPSVLPGALVSLATVKDKHQRDSPQLAPYPDWSWHDGQRSCDGMTSVFRIYIDKCRRLWVIDCGVVDVGNTFQHKCPPQLLVFDLRTDELIARHRFNVPAKDNETTFMLNVIAEQKGGFCSDDAFAYIADTGAFAMYVFSLRSQRSWRIESETFLPESNAERIEVNGSTLMLQDGVLGLALNDRDDYLYYHSFSSFQEGRVLKAVLQEEALFADGNNSAAEEFSYIGRRQSQSAGEALAMNSVMFFHQMATESMFCWDTSTEYTSDNHHVVEHDSTLLKFVTSVKSISQGYPEEIWAIDNNGQRIFAGEFEPNQPRTVNIVRGSVSDWSSKCKGEWYSWIFEFCNSFWW</sequence>
<keyword evidence="3" id="KW-0964">Secreted</keyword>
<comment type="caution">
    <text evidence="5">The sequence shown here is derived from an EMBL/GenBank/DDBJ whole genome shotgun (WGS) entry which is preliminary data.</text>
</comment>
<dbReference type="InterPro" id="IPR011042">
    <property type="entry name" value="6-blade_b-propeller_TolB-like"/>
</dbReference>
<dbReference type="EMBL" id="JAZDUA010000153">
    <property type="protein sequence ID" value="KAK7866167.1"/>
    <property type="molecule type" value="Genomic_DNA"/>
</dbReference>
<dbReference type="InterPro" id="IPR017996">
    <property type="entry name" value="MRJP/yellow-related"/>
</dbReference>
<keyword evidence="6" id="KW-1185">Reference proteome</keyword>
<evidence type="ECO:0000256" key="1">
    <source>
        <dbReference type="ARBA" id="ARBA00004613"/>
    </source>
</evidence>
<evidence type="ECO:0000313" key="6">
    <source>
        <dbReference type="Proteomes" id="UP001378592"/>
    </source>
</evidence>
<keyword evidence="4" id="KW-0325">Glycoprotein</keyword>
<comment type="subcellular location">
    <subcellularLocation>
        <location evidence="1">Secreted</location>
    </subcellularLocation>
</comment>
<dbReference type="PANTHER" id="PTHR10009">
    <property type="entry name" value="PROTEIN YELLOW-RELATED"/>
    <property type="match status" value="1"/>
</dbReference>
<dbReference type="PANTHER" id="PTHR10009:SF7">
    <property type="entry name" value="GH10609P-RELATED"/>
    <property type="match status" value="1"/>
</dbReference>
<evidence type="ECO:0000313" key="5">
    <source>
        <dbReference type="EMBL" id="KAK7866167.1"/>
    </source>
</evidence>
<dbReference type="Gene3D" id="2.120.10.30">
    <property type="entry name" value="TolB, C-terminal domain"/>
    <property type="match status" value="1"/>
</dbReference>
<evidence type="ECO:0000256" key="3">
    <source>
        <dbReference type="ARBA" id="ARBA00022525"/>
    </source>
</evidence>
<dbReference type="Pfam" id="PF03022">
    <property type="entry name" value="MRJP"/>
    <property type="match status" value="1"/>
</dbReference>